<feature type="non-terminal residue" evidence="1">
    <location>
        <position position="1"/>
    </location>
</feature>
<dbReference type="AlphaFoldDB" id="A0A3N4JTR4"/>
<feature type="non-terminal residue" evidence="1">
    <location>
        <position position="94"/>
    </location>
</feature>
<dbReference type="EMBL" id="ML120379">
    <property type="protein sequence ID" value="RPB00608.1"/>
    <property type="molecule type" value="Genomic_DNA"/>
</dbReference>
<accession>A0A3N4JTR4</accession>
<reference evidence="1 2" key="1">
    <citation type="journal article" date="2018" name="Nat. Ecol. Evol.">
        <title>Pezizomycetes genomes reveal the molecular basis of ectomycorrhizal truffle lifestyle.</title>
        <authorList>
            <person name="Murat C."/>
            <person name="Payen T."/>
            <person name="Noel B."/>
            <person name="Kuo A."/>
            <person name="Morin E."/>
            <person name="Chen J."/>
            <person name="Kohler A."/>
            <person name="Krizsan K."/>
            <person name="Balestrini R."/>
            <person name="Da Silva C."/>
            <person name="Montanini B."/>
            <person name="Hainaut M."/>
            <person name="Levati E."/>
            <person name="Barry K.W."/>
            <person name="Belfiori B."/>
            <person name="Cichocki N."/>
            <person name="Clum A."/>
            <person name="Dockter R.B."/>
            <person name="Fauchery L."/>
            <person name="Guy J."/>
            <person name="Iotti M."/>
            <person name="Le Tacon F."/>
            <person name="Lindquist E.A."/>
            <person name="Lipzen A."/>
            <person name="Malagnac F."/>
            <person name="Mello A."/>
            <person name="Molinier V."/>
            <person name="Miyauchi S."/>
            <person name="Poulain J."/>
            <person name="Riccioni C."/>
            <person name="Rubini A."/>
            <person name="Sitrit Y."/>
            <person name="Splivallo R."/>
            <person name="Traeger S."/>
            <person name="Wang M."/>
            <person name="Zifcakova L."/>
            <person name="Wipf D."/>
            <person name="Zambonelli A."/>
            <person name="Paolocci F."/>
            <person name="Nowrousian M."/>
            <person name="Ottonello S."/>
            <person name="Baldrian P."/>
            <person name="Spatafora J.W."/>
            <person name="Henrissat B."/>
            <person name="Nagy L.G."/>
            <person name="Aury J.M."/>
            <person name="Wincker P."/>
            <person name="Grigoriev I.V."/>
            <person name="Bonfante P."/>
            <person name="Martin F.M."/>
        </authorList>
    </citation>
    <scope>NUCLEOTIDE SEQUENCE [LARGE SCALE GENOMIC DNA]</scope>
    <source>
        <strain evidence="1 2">120613-1</strain>
    </source>
</reference>
<organism evidence="1 2">
    <name type="scientific">Choiromyces venosus 120613-1</name>
    <dbReference type="NCBI Taxonomy" id="1336337"/>
    <lineage>
        <taxon>Eukaryota</taxon>
        <taxon>Fungi</taxon>
        <taxon>Dikarya</taxon>
        <taxon>Ascomycota</taxon>
        <taxon>Pezizomycotina</taxon>
        <taxon>Pezizomycetes</taxon>
        <taxon>Pezizales</taxon>
        <taxon>Tuberaceae</taxon>
        <taxon>Choiromyces</taxon>
    </lineage>
</organism>
<evidence type="ECO:0000313" key="1">
    <source>
        <dbReference type="EMBL" id="RPB00608.1"/>
    </source>
</evidence>
<proteinExistence type="predicted"/>
<sequence length="94" mass="10482">LLLLTSIPAATAAGWHMTINYSDGVQTKEHGHANSGCKTFKKTDAKITSVEFDSSLLTDTFVLYRDGDCQRESYKGKKGNNNVPNNVYRSYKVY</sequence>
<evidence type="ECO:0000313" key="2">
    <source>
        <dbReference type="Proteomes" id="UP000276215"/>
    </source>
</evidence>
<dbReference type="OrthoDB" id="5361929at2759"/>
<keyword evidence="2" id="KW-1185">Reference proteome</keyword>
<dbReference type="Proteomes" id="UP000276215">
    <property type="component" value="Unassembled WGS sequence"/>
</dbReference>
<name>A0A3N4JTR4_9PEZI</name>
<protein>
    <submittedName>
        <fullName evidence="1">Uncharacterized protein</fullName>
    </submittedName>
</protein>
<gene>
    <name evidence="1" type="ORF">L873DRAFT_1646962</name>
</gene>